<dbReference type="PANTHER" id="PTHR30154:SF53">
    <property type="entry name" value="HTH-TYPE TRANSCRIPTIONAL REGULATOR LRPC"/>
    <property type="match status" value="1"/>
</dbReference>
<dbReference type="Gene3D" id="3.30.70.920">
    <property type="match status" value="1"/>
</dbReference>
<dbReference type="AlphaFoldDB" id="A0A6M0RQK4"/>
<protein>
    <submittedName>
        <fullName evidence="5">Lrp/AsnC family transcriptional regulator</fullName>
    </submittedName>
</protein>
<dbReference type="PANTHER" id="PTHR30154">
    <property type="entry name" value="LEUCINE-RESPONSIVE REGULATORY PROTEIN"/>
    <property type="match status" value="1"/>
</dbReference>
<dbReference type="GO" id="GO:0043200">
    <property type="term" value="P:response to amino acid"/>
    <property type="evidence" value="ECO:0007669"/>
    <property type="project" value="TreeGrafter"/>
</dbReference>
<evidence type="ECO:0000313" key="6">
    <source>
        <dbReference type="Proteomes" id="UP000481033"/>
    </source>
</evidence>
<gene>
    <name evidence="5" type="ORF">DXZ20_20495</name>
</gene>
<dbReference type="Pfam" id="PF13412">
    <property type="entry name" value="HTH_24"/>
    <property type="match status" value="1"/>
</dbReference>
<dbReference type="RefSeq" id="WP_163700184.1">
    <property type="nucleotide sequence ID" value="NZ_QXHD01000004.1"/>
</dbReference>
<feature type="domain" description="HTH asnC-type" evidence="4">
    <location>
        <begin position="1"/>
        <end position="72"/>
    </location>
</feature>
<keyword evidence="1" id="KW-0805">Transcription regulation</keyword>
<reference evidence="5 6" key="1">
    <citation type="journal article" date="2020" name="Microb. Ecol.">
        <title>Ecogenomics of the Marine Benthic Filamentous Cyanobacterium Adonisia.</title>
        <authorList>
            <person name="Walter J.M."/>
            <person name="Coutinho F.H."/>
            <person name="Leomil L."/>
            <person name="Hargreaves P.I."/>
            <person name="Campeao M.E."/>
            <person name="Vieira V.V."/>
            <person name="Silva B.S."/>
            <person name="Fistarol G.O."/>
            <person name="Salomon P.S."/>
            <person name="Sawabe T."/>
            <person name="Mino S."/>
            <person name="Hosokawa M."/>
            <person name="Miyashita H."/>
            <person name="Maruyama F."/>
            <person name="van Verk M.C."/>
            <person name="Dutilh B.E."/>
            <person name="Thompson C.C."/>
            <person name="Thompson F.L."/>
        </authorList>
    </citation>
    <scope>NUCLEOTIDE SEQUENCE [LARGE SCALE GENOMIC DNA]</scope>
    <source>
        <strain evidence="5 6">CCMR0081</strain>
    </source>
</reference>
<dbReference type="SMART" id="SM00344">
    <property type="entry name" value="HTH_ASNC"/>
    <property type="match status" value="1"/>
</dbReference>
<evidence type="ECO:0000259" key="4">
    <source>
        <dbReference type="PROSITE" id="PS50956"/>
    </source>
</evidence>
<dbReference type="Proteomes" id="UP000481033">
    <property type="component" value="Unassembled WGS sequence"/>
</dbReference>
<dbReference type="EMBL" id="QXHD01000004">
    <property type="protein sequence ID" value="NEZ57981.1"/>
    <property type="molecule type" value="Genomic_DNA"/>
</dbReference>
<dbReference type="InterPro" id="IPR019888">
    <property type="entry name" value="Tscrpt_reg_AsnC-like"/>
</dbReference>
<evidence type="ECO:0000313" key="5">
    <source>
        <dbReference type="EMBL" id="NEZ57981.1"/>
    </source>
</evidence>
<dbReference type="GO" id="GO:0043565">
    <property type="term" value="F:sequence-specific DNA binding"/>
    <property type="evidence" value="ECO:0007669"/>
    <property type="project" value="InterPro"/>
</dbReference>
<dbReference type="InterPro" id="IPR000485">
    <property type="entry name" value="AsnC-type_HTH_dom"/>
</dbReference>
<dbReference type="InterPro" id="IPR019887">
    <property type="entry name" value="Tscrpt_reg_AsnC/Lrp_C"/>
</dbReference>
<dbReference type="PROSITE" id="PS50956">
    <property type="entry name" value="HTH_ASNC_2"/>
    <property type="match status" value="1"/>
</dbReference>
<dbReference type="SUPFAM" id="SSF46785">
    <property type="entry name" value="Winged helix' DNA-binding domain"/>
    <property type="match status" value="1"/>
</dbReference>
<dbReference type="CDD" id="cd00090">
    <property type="entry name" value="HTH_ARSR"/>
    <property type="match status" value="1"/>
</dbReference>
<evidence type="ECO:0000256" key="3">
    <source>
        <dbReference type="ARBA" id="ARBA00023163"/>
    </source>
</evidence>
<keyword evidence="3" id="KW-0804">Transcription</keyword>
<dbReference type="Pfam" id="PF01037">
    <property type="entry name" value="AsnC_trans_reg"/>
    <property type="match status" value="1"/>
</dbReference>
<comment type="caution">
    <text evidence="5">The sequence shown here is derived from an EMBL/GenBank/DDBJ whole genome shotgun (WGS) entry which is preliminary data.</text>
</comment>
<evidence type="ECO:0000256" key="1">
    <source>
        <dbReference type="ARBA" id="ARBA00023015"/>
    </source>
</evidence>
<keyword evidence="2" id="KW-0238">DNA-binding</keyword>
<organism evidence="5 6">
    <name type="scientific">Adonisia turfae CCMR0081</name>
    <dbReference type="NCBI Taxonomy" id="2292702"/>
    <lineage>
        <taxon>Bacteria</taxon>
        <taxon>Bacillati</taxon>
        <taxon>Cyanobacteriota</taxon>
        <taxon>Adonisia</taxon>
        <taxon>Adonisia turfae</taxon>
    </lineage>
</organism>
<dbReference type="InterPro" id="IPR011008">
    <property type="entry name" value="Dimeric_a/b-barrel"/>
</dbReference>
<name>A0A6M0RQK4_9CYAN</name>
<accession>A0A6M0RQK4</accession>
<dbReference type="InterPro" id="IPR036388">
    <property type="entry name" value="WH-like_DNA-bd_sf"/>
</dbReference>
<sequence length="146" mass="16367">MDITDRQIISLLRQNSRLSQEQIARAVNLSRPAIHERLKRLEANRVIRGYTALIDWSAIELSLTVFIGIGIDLTPCTEVFAEIKALSNDEVFVEECHRVTGEWCLLLKVHASSTKSLQDFLDHLRAIPGIKSTMTNIALSILGEAL</sequence>
<dbReference type="InterPro" id="IPR011991">
    <property type="entry name" value="ArsR-like_HTH"/>
</dbReference>
<keyword evidence="6" id="KW-1185">Reference proteome</keyword>
<dbReference type="PRINTS" id="PR00033">
    <property type="entry name" value="HTHASNC"/>
</dbReference>
<evidence type="ECO:0000256" key="2">
    <source>
        <dbReference type="ARBA" id="ARBA00023125"/>
    </source>
</evidence>
<proteinExistence type="predicted"/>
<dbReference type="SUPFAM" id="SSF54909">
    <property type="entry name" value="Dimeric alpha+beta barrel"/>
    <property type="match status" value="1"/>
</dbReference>
<dbReference type="GO" id="GO:0005829">
    <property type="term" value="C:cytosol"/>
    <property type="evidence" value="ECO:0007669"/>
    <property type="project" value="TreeGrafter"/>
</dbReference>
<dbReference type="Gene3D" id="1.10.10.10">
    <property type="entry name" value="Winged helix-like DNA-binding domain superfamily/Winged helix DNA-binding domain"/>
    <property type="match status" value="1"/>
</dbReference>
<dbReference type="InterPro" id="IPR036390">
    <property type="entry name" value="WH_DNA-bd_sf"/>
</dbReference>